<name>A0A9W6J425_9HYPH</name>
<reference evidence="2" key="2">
    <citation type="submission" date="2023-01" db="EMBL/GenBank/DDBJ databases">
        <authorList>
            <person name="Sun Q."/>
            <person name="Evtushenko L."/>
        </authorList>
    </citation>
    <scope>NUCLEOTIDE SEQUENCE</scope>
    <source>
        <strain evidence="2">VKM B-2484</strain>
    </source>
</reference>
<comment type="caution">
    <text evidence="2">The sequence shown here is derived from an EMBL/GenBank/DDBJ whole genome shotgun (WGS) entry which is preliminary data.</text>
</comment>
<proteinExistence type="predicted"/>
<dbReference type="RefSeq" id="WP_213375621.1">
    <property type="nucleotide sequence ID" value="NZ_BSFJ01000001.1"/>
</dbReference>
<protein>
    <submittedName>
        <fullName evidence="2">Uncharacterized protein</fullName>
    </submittedName>
</protein>
<evidence type="ECO:0000256" key="1">
    <source>
        <dbReference type="SAM" id="Phobius"/>
    </source>
</evidence>
<keyword evidence="3" id="KW-1185">Reference proteome</keyword>
<evidence type="ECO:0000313" key="2">
    <source>
        <dbReference type="EMBL" id="GLK69967.1"/>
    </source>
</evidence>
<dbReference type="AlphaFoldDB" id="A0A9W6J425"/>
<dbReference type="EMBL" id="BSFJ01000001">
    <property type="protein sequence ID" value="GLK69967.1"/>
    <property type="molecule type" value="Genomic_DNA"/>
</dbReference>
<sequence length="49" mass="5473">MSWIGLRRHRDKLLFALAYSAVVAAVLFLHPLSERREPVALAIAGETAR</sequence>
<gene>
    <name evidence="2" type="ORF">GCM10017643_00820</name>
</gene>
<organism evidence="2 3">
    <name type="scientific">Ancylobacter dichloromethanicus</name>
    <dbReference type="NCBI Taxonomy" id="518825"/>
    <lineage>
        <taxon>Bacteria</taxon>
        <taxon>Pseudomonadati</taxon>
        <taxon>Pseudomonadota</taxon>
        <taxon>Alphaproteobacteria</taxon>
        <taxon>Hyphomicrobiales</taxon>
        <taxon>Xanthobacteraceae</taxon>
        <taxon>Ancylobacter</taxon>
    </lineage>
</organism>
<feature type="transmembrane region" description="Helical" evidence="1">
    <location>
        <begin position="12"/>
        <end position="32"/>
    </location>
</feature>
<evidence type="ECO:0000313" key="3">
    <source>
        <dbReference type="Proteomes" id="UP001143370"/>
    </source>
</evidence>
<dbReference type="Proteomes" id="UP001143370">
    <property type="component" value="Unassembled WGS sequence"/>
</dbReference>
<keyword evidence="1" id="KW-0812">Transmembrane</keyword>
<accession>A0A9W6J425</accession>
<keyword evidence="1" id="KW-1133">Transmembrane helix</keyword>
<reference evidence="2" key="1">
    <citation type="journal article" date="2014" name="Int. J. Syst. Evol. Microbiol.">
        <title>Complete genome sequence of Corynebacterium casei LMG S-19264T (=DSM 44701T), isolated from a smear-ripened cheese.</title>
        <authorList>
            <consortium name="US DOE Joint Genome Institute (JGI-PGF)"/>
            <person name="Walter F."/>
            <person name="Albersmeier A."/>
            <person name="Kalinowski J."/>
            <person name="Ruckert C."/>
        </authorList>
    </citation>
    <scope>NUCLEOTIDE SEQUENCE</scope>
    <source>
        <strain evidence="2">VKM B-2484</strain>
    </source>
</reference>
<keyword evidence="1" id="KW-0472">Membrane</keyword>